<proteinExistence type="predicted"/>
<organism evidence="3 4">
    <name type="scientific">Kitasatospora paranensis</name>
    <dbReference type="NCBI Taxonomy" id="258053"/>
    <lineage>
        <taxon>Bacteria</taxon>
        <taxon>Bacillati</taxon>
        <taxon>Actinomycetota</taxon>
        <taxon>Actinomycetes</taxon>
        <taxon>Kitasatosporales</taxon>
        <taxon>Streptomycetaceae</taxon>
        <taxon>Kitasatospora</taxon>
    </lineage>
</organism>
<feature type="region of interest" description="Disordered" evidence="1">
    <location>
        <begin position="1"/>
        <end position="65"/>
    </location>
</feature>
<feature type="transmembrane region" description="Helical" evidence="2">
    <location>
        <begin position="68"/>
        <end position="89"/>
    </location>
</feature>
<sequence length="98" mass="9065">AAADPASPAPAPVPSATPSARPTAPAAPSARPSAVPTLPSVGPDGRRVGTTPRGGAQTGEADAGTSPAAVVVGSALALAGAAGIGTAVVRRRRAGAQA</sequence>
<feature type="compositionally biased region" description="Low complexity" evidence="1">
    <location>
        <begin position="16"/>
        <end position="36"/>
    </location>
</feature>
<gene>
    <name evidence="3" type="ORF">ACFQMG_03295</name>
</gene>
<evidence type="ECO:0008006" key="5">
    <source>
        <dbReference type="Google" id="ProtNLM"/>
    </source>
</evidence>
<keyword evidence="4" id="KW-1185">Reference proteome</keyword>
<dbReference type="RefSeq" id="WP_380230396.1">
    <property type="nucleotide sequence ID" value="NZ_JBHTAJ010000005.1"/>
</dbReference>
<accession>A0ABW2FR47</accession>
<protein>
    <recommendedName>
        <fullName evidence="5">LPXTG cell wall anchor domain-containing protein</fullName>
    </recommendedName>
</protein>
<evidence type="ECO:0000313" key="4">
    <source>
        <dbReference type="Proteomes" id="UP001596435"/>
    </source>
</evidence>
<comment type="caution">
    <text evidence="3">The sequence shown here is derived from an EMBL/GenBank/DDBJ whole genome shotgun (WGS) entry which is preliminary data.</text>
</comment>
<feature type="non-terminal residue" evidence="3">
    <location>
        <position position="1"/>
    </location>
</feature>
<keyword evidence="2" id="KW-0812">Transmembrane</keyword>
<name>A0ABW2FR47_9ACTN</name>
<evidence type="ECO:0000256" key="2">
    <source>
        <dbReference type="SAM" id="Phobius"/>
    </source>
</evidence>
<evidence type="ECO:0000313" key="3">
    <source>
        <dbReference type="EMBL" id="MFC7178587.1"/>
    </source>
</evidence>
<keyword evidence="2" id="KW-1133">Transmembrane helix</keyword>
<dbReference type="EMBL" id="JBHTAJ010000005">
    <property type="protein sequence ID" value="MFC7178587.1"/>
    <property type="molecule type" value="Genomic_DNA"/>
</dbReference>
<reference evidence="4" key="1">
    <citation type="journal article" date="2019" name="Int. J. Syst. Evol. Microbiol.">
        <title>The Global Catalogue of Microorganisms (GCM) 10K type strain sequencing project: providing services to taxonomists for standard genome sequencing and annotation.</title>
        <authorList>
            <consortium name="The Broad Institute Genomics Platform"/>
            <consortium name="The Broad Institute Genome Sequencing Center for Infectious Disease"/>
            <person name="Wu L."/>
            <person name="Ma J."/>
        </authorList>
    </citation>
    <scope>NUCLEOTIDE SEQUENCE [LARGE SCALE GENOMIC DNA]</scope>
    <source>
        <strain evidence="4">CGMCC 1.12859</strain>
    </source>
</reference>
<evidence type="ECO:0000256" key="1">
    <source>
        <dbReference type="SAM" id="MobiDB-lite"/>
    </source>
</evidence>
<keyword evidence="2" id="KW-0472">Membrane</keyword>
<dbReference type="Proteomes" id="UP001596435">
    <property type="component" value="Unassembled WGS sequence"/>
</dbReference>